<organism evidence="1 2">
    <name type="scientific">Burkholderia orbicola (strain MC0-3)</name>
    <dbReference type="NCBI Taxonomy" id="406425"/>
    <lineage>
        <taxon>Bacteria</taxon>
        <taxon>Pseudomonadati</taxon>
        <taxon>Pseudomonadota</taxon>
        <taxon>Betaproteobacteria</taxon>
        <taxon>Burkholderiales</taxon>
        <taxon>Burkholderiaceae</taxon>
        <taxon>Burkholderia</taxon>
        <taxon>Burkholderia cepacia complex</taxon>
        <taxon>Burkholderia orbicola</taxon>
    </lineage>
</organism>
<protein>
    <recommendedName>
        <fullName evidence="3">Flagellar FliJ protein</fullName>
    </recommendedName>
</protein>
<dbReference type="KEGG" id="bcm:Bcenmc03_4659"/>
<gene>
    <name evidence="1" type="ordered locus">Bcenmc03_4659</name>
</gene>
<reference evidence="2" key="1">
    <citation type="submission" date="2008-02" db="EMBL/GenBank/DDBJ databases">
        <title>Complete sequence of chromosome 2 of Burkholderia cenocepacia MC0-3.</title>
        <authorList>
            <person name="Copeland A."/>
            <person name="Lucas S."/>
            <person name="Lapidus A."/>
            <person name="Barry K."/>
            <person name="Bruce D."/>
            <person name="Goodwin L."/>
            <person name="Glavina del Rio T."/>
            <person name="Dalin E."/>
            <person name="Tice H."/>
            <person name="Pitluck S."/>
            <person name="Chain P."/>
            <person name="Malfatti S."/>
            <person name="Shin M."/>
            <person name="Vergez L."/>
            <person name="Schmutz J."/>
            <person name="Larimer F."/>
            <person name="Land M."/>
            <person name="Hauser L."/>
            <person name="Kyrpides N."/>
            <person name="Mikhailova N."/>
            <person name="Tiedje J."/>
            <person name="Richardson P."/>
        </authorList>
    </citation>
    <scope>NUCLEOTIDE SEQUENCE [LARGE SCALE GENOMIC DNA]</scope>
    <source>
        <strain evidence="2">MC0-3</strain>
    </source>
</reference>
<sequence length="169" mass="19346">MNARHVVAGLSHLVAMRAKEVDRLKVDVAARDAEGARYRHHISQMTLLMQSVDTGTQVHPEHAMNGARYRSAIANLIHLHQHQLAKHEALLAGLRADLCRARLRYEQIDRVRSKKLGALELEKRARDRKLEDQQASQAWLRRRLSQQRSISTHSDQARTPCSAVLETQW</sequence>
<name>B1K3B4_BURO0</name>
<dbReference type="RefSeq" id="WP_012339163.1">
    <property type="nucleotide sequence ID" value="NC_010515.1"/>
</dbReference>
<evidence type="ECO:0000313" key="1">
    <source>
        <dbReference type="EMBL" id="ACA93793.1"/>
    </source>
</evidence>
<accession>B1K3B4</accession>
<dbReference type="Proteomes" id="UP000002169">
    <property type="component" value="Chromosome 2"/>
</dbReference>
<dbReference type="EMBL" id="CP000959">
    <property type="protein sequence ID" value="ACA93793.1"/>
    <property type="molecule type" value="Genomic_DNA"/>
</dbReference>
<evidence type="ECO:0008006" key="3">
    <source>
        <dbReference type="Google" id="ProtNLM"/>
    </source>
</evidence>
<dbReference type="HOGENOM" id="CLU_1575532_0_0_4"/>
<evidence type="ECO:0000313" key="2">
    <source>
        <dbReference type="Proteomes" id="UP000002169"/>
    </source>
</evidence>
<proteinExistence type="predicted"/>
<dbReference type="AlphaFoldDB" id="B1K3B4"/>